<dbReference type="InterPro" id="IPR058240">
    <property type="entry name" value="rSAM_sf"/>
</dbReference>
<keyword evidence="10" id="KW-0501">Molybdenum cofactor biosynthesis</keyword>
<evidence type="ECO:0000313" key="15">
    <source>
        <dbReference type="Proteomes" id="UP000006437"/>
    </source>
</evidence>
<evidence type="ECO:0000256" key="4">
    <source>
        <dbReference type="ARBA" id="ARBA00022691"/>
    </source>
</evidence>
<organism evidence="14 15">
    <name type="scientific">Peptoanaerobacter stomatis</name>
    <dbReference type="NCBI Taxonomy" id="796937"/>
    <lineage>
        <taxon>Bacteria</taxon>
        <taxon>Bacillati</taxon>
        <taxon>Bacillota</taxon>
        <taxon>Clostridia</taxon>
        <taxon>Peptostreptococcales</taxon>
        <taxon>Filifactoraceae</taxon>
        <taxon>Peptoanaerobacter</taxon>
    </lineage>
</organism>
<evidence type="ECO:0000256" key="12">
    <source>
        <dbReference type="ARBA" id="ARBA00048697"/>
    </source>
</evidence>
<keyword evidence="3" id="KW-0004">4Fe-4S</keyword>
<dbReference type="GO" id="GO:0005525">
    <property type="term" value="F:GTP binding"/>
    <property type="evidence" value="ECO:0007669"/>
    <property type="project" value="UniProtKB-KW"/>
</dbReference>
<sequence length="331" mass="38245">MLDKFGRNIDYVRISLTDRCNLSCVYCMPKGIPIKFLDISELLSIDEIYYICNILSDLGIKKIKLTGGEPLLRHDIIDVIQKIRSIKNIEKITLTTNGVLLDRYFDILYENGIRDINMSLDSLNPQKYEQITNFKLDNIIKNLNHIISYKDMNIKINVVPINTQIDDILSLVELSKNTDIKVRFIEMMPIGYGNNFEFLSNEKILEIISNKYGNYTKSEKVHGNGPATYFSFENFKSDIGLISAVSHMFCDSCNRIRITCDGKLKPCLDYDSTLDIKELINQNINQQDLKEKIKNVIFNKPQSHNFLKNIITDKNNMLIKKDTRKMYQIGG</sequence>
<dbReference type="SFLD" id="SFLDG01383">
    <property type="entry name" value="cyclic_pyranopterin_phosphate"/>
    <property type="match status" value="1"/>
</dbReference>
<evidence type="ECO:0000256" key="2">
    <source>
        <dbReference type="ARBA" id="ARBA00012167"/>
    </source>
</evidence>
<dbReference type="HOGENOM" id="CLU_009273_0_1_9"/>
<evidence type="ECO:0000256" key="10">
    <source>
        <dbReference type="ARBA" id="ARBA00023150"/>
    </source>
</evidence>
<comment type="caution">
    <text evidence="14">The sequence shown here is derived from an EMBL/GenBank/DDBJ whole genome shotgun (WGS) entry which is preliminary data.</text>
</comment>
<protein>
    <recommendedName>
        <fullName evidence="2">GTP 3',8-cyclase</fullName>
        <ecNumber evidence="2">4.1.99.22</ecNumber>
    </recommendedName>
</protein>
<comment type="catalytic activity">
    <reaction evidence="12">
        <text>GTP + AH2 + S-adenosyl-L-methionine = (8S)-3',8-cyclo-7,8-dihydroguanosine 5'-triphosphate + 5'-deoxyadenosine + L-methionine + A + H(+)</text>
        <dbReference type="Rhea" id="RHEA:49576"/>
        <dbReference type="ChEBI" id="CHEBI:13193"/>
        <dbReference type="ChEBI" id="CHEBI:15378"/>
        <dbReference type="ChEBI" id="CHEBI:17319"/>
        <dbReference type="ChEBI" id="CHEBI:17499"/>
        <dbReference type="ChEBI" id="CHEBI:37565"/>
        <dbReference type="ChEBI" id="CHEBI:57844"/>
        <dbReference type="ChEBI" id="CHEBI:59789"/>
        <dbReference type="ChEBI" id="CHEBI:131766"/>
        <dbReference type="EC" id="4.1.99.22"/>
    </reaction>
</comment>
<keyword evidence="4" id="KW-0949">S-adenosyl-L-methionine</keyword>
<evidence type="ECO:0000256" key="5">
    <source>
        <dbReference type="ARBA" id="ARBA00022723"/>
    </source>
</evidence>
<dbReference type="GO" id="GO:0061799">
    <property type="term" value="F:cyclic pyranopterin monophosphate synthase activity"/>
    <property type="evidence" value="ECO:0007669"/>
    <property type="project" value="TreeGrafter"/>
</dbReference>
<gene>
    <name evidence="14" type="ORF">HMPREF9629_02203</name>
</gene>
<dbReference type="BioCyc" id="EBAC796937-HMP:GMGH-2231-MONOMER"/>
<dbReference type="GO" id="GO:0051539">
    <property type="term" value="F:4 iron, 4 sulfur cluster binding"/>
    <property type="evidence" value="ECO:0007669"/>
    <property type="project" value="UniProtKB-KW"/>
</dbReference>
<dbReference type="Gene3D" id="3.20.20.70">
    <property type="entry name" value="Aldolase class I"/>
    <property type="match status" value="1"/>
</dbReference>
<feature type="domain" description="Radical SAM core" evidence="13">
    <location>
        <begin position="4"/>
        <end position="226"/>
    </location>
</feature>
<evidence type="ECO:0000256" key="8">
    <source>
        <dbReference type="ARBA" id="ARBA00023014"/>
    </source>
</evidence>
<dbReference type="InterPro" id="IPR040064">
    <property type="entry name" value="MoaA-like"/>
</dbReference>
<comment type="cofactor">
    <cofactor evidence="1">
        <name>[4Fe-4S] cluster</name>
        <dbReference type="ChEBI" id="CHEBI:49883"/>
    </cofactor>
</comment>
<dbReference type="PROSITE" id="PS51918">
    <property type="entry name" value="RADICAL_SAM"/>
    <property type="match status" value="1"/>
</dbReference>
<dbReference type="CDD" id="cd01335">
    <property type="entry name" value="Radical_SAM"/>
    <property type="match status" value="1"/>
</dbReference>
<evidence type="ECO:0000256" key="11">
    <source>
        <dbReference type="ARBA" id="ARBA00023239"/>
    </source>
</evidence>
<dbReference type="EC" id="4.1.99.22" evidence="2"/>
<dbReference type="EMBL" id="AFZE01000032">
    <property type="protein sequence ID" value="EHL14432.1"/>
    <property type="molecule type" value="Genomic_DNA"/>
</dbReference>
<proteinExistence type="predicted"/>
<dbReference type="Pfam" id="PF06463">
    <property type="entry name" value="Mob_synth_C"/>
    <property type="match status" value="1"/>
</dbReference>
<dbReference type="PROSITE" id="PS01305">
    <property type="entry name" value="MOAA_NIFB_PQQE"/>
    <property type="match status" value="1"/>
</dbReference>
<evidence type="ECO:0000256" key="1">
    <source>
        <dbReference type="ARBA" id="ARBA00001966"/>
    </source>
</evidence>
<evidence type="ECO:0000256" key="3">
    <source>
        <dbReference type="ARBA" id="ARBA00022485"/>
    </source>
</evidence>
<dbReference type="SFLD" id="SFLDG01386">
    <property type="entry name" value="main_SPASM_domain-containing"/>
    <property type="match status" value="1"/>
</dbReference>
<keyword evidence="6" id="KW-0547">Nucleotide-binding</keyword>
<dbReference type="SFLD" id="SFLDG01067">
    <property type="entry name" value="SPASM/twitch_domain_containing"/>
    <property type="match status" value="1"/>
</dbReference>
<dbReference type="Pfam" id="PF04055">
    <property type="entry name" value="Radical_SAM"/>
    <property type="match status" value="1"/>
</dbReference>
<evidence type="ECO:0000256" key="9">
    <source>
        <dbReference type="ARBA" id="ARBA00023134"/>
    </source>
</evidence>
<dbReference type="GO" id="GO:0061798">
    <property type="term" value="F:GTP 3',8'-cyclase activity"/>
    <property type="evidence" value="ECO:0007669"/>
    <property type="project" value="UniProtKB-EC"/>
</dbReference>
<name>G9X1F9_9FIRM</name>
<dbReference type="SMART" id="SM00729">
    <property type="entry name" value="Elp3"/>
    <property type="match status" value="1"/>
</dbReference>
<dbReference type="InterPro" id="IPR010505">
    <property type="entry name" value="MoaA_twitch"/>
</dbReference>
<evidence type="ECO:0000256" key="6">
    <source>
        <dbReference type="ARBA" id="ARBA00022741"/>
    </source>
</evidence>
<evidence type="ECO:0000313" key="14">
    <source>
        <dbReference type="EMBL" id="EHL14432.1"/>
    </source>
</evidence>
<dbReference type="InterPro" id="IPR007197">
    <property type="entry name" value="rSAM"/>
</dbReference>
<dbReference type="RefSeq" id="WP_009526419.1">
    <property type="nucleotide sequence ID" value="NZ_JBQMYZ010000041.1"/>
</dbReference>
<dbReference type="PANTHER" id="PTHR22960:SF0">
    <property type="entry name" value="MOLYBDENUM COFACTOR BIOSYNTHESIS PROTEIN 1"/>
    <property type="match status" value="1"/>
</dbReference>
<keyword evidence="7" id="KW-0408">Iron</keyword>
<evidence type="ECO:0000259" key="13">
    <source>
        <dbReference type="PROSITE" id="PS51918"/>
    </source>
</evidence>
<dbReference type="PANTHER" id="PTHR22960">
    <property type="entry name" value="MOLYBDOPTERIN COFACTOR SYNTHESIS PROTEIN A"/>
    <property type="match status" value="1"/>
</dbReference>
<keyword evidence="9" id="KW-0342">GTP-binding</keyword>
<evidence type="ECO:0000256" key="7">
    <source>
        <dbReference type="ARBA" id="ARBA00023004"/>
    </source>
</evidence>
<dbReference type="AlphaFoldDB" id="G9X1F9"/>
<dbReference type="InterPro" id="IPR050105">
    <property type="entry name" value="MoCo_biosynth_MoaA/MoaC"/>
</dbReference>
<keyword evidence="5" id="KW-0479">Metal-binding</keyword>
<dbReference type="GO" id="GO:0046872">
    <property type="term" value="F:metal ion binding"/>
    <property type="evidence" value="ECO:0007669"/>
    <property type="project" value="UniProtKB-KW"/>
</dbReference>
<dbReference type="NCBIfam" id="TIGR02666">
    <property type="entry name" value="moaA"/>
    <property type="match status" value="1"/>
</dbReference>
<dbReference type="InterPro" id="IPR006638">
    <property type="entry name" value="Elp3/MiaA/NifB-like_rSAM"/>
</dbReference>
<dbReference type="PATRIC" id="fig|796937.3.peg.1455"/>
<accession>G9X1F9</accession>
<dbReference type="Proteomes" id="UP000006437">
    <property type="component" value="Unassembled WGS sequence"/>
</dbReference>
<dbReference type="SUPFAM" id="SSF102114">
    <property type="entry name" value="Radical SAM enzymes"/>
    <property type="match status" value="1"/>
</dbReference>
<dbReference type="CDD" id="cd21117">
    <property type="entry name" value="Twitch_MoaA"/>
    <property type="match status" value="1"/>
</dbReference>
<keyword evidence="8" id="KW-0411">Iron-sulfur</keyword>
<dbReference type="InterPro" id="IPR013483">
    <property type="entry name" value="MoaA"/>
</dbReference>
<keyword evidence="11" id="KW-0456">Lyase</keyword>
<dbReference type="InterPro" id="IPR000385">
    <property type="entry name" value="MoaA_NifB_PqqE_Fe-S-bd_CS"/>
</dbReference>
<dbReference type="SFLD" id="SFLDS00029">
    <property type="entry name" value="Radical_SAM"/>
    <property type="match status" value="1"/>
</dbReference>
<dbReference type="InterPro" id="IPR013785">
    <property type="entry name" value="Aldolase_TIM"/>
</dbReference>
<reference evidence="14 15" key="1">
    <citation type="submission" date="2011-08" db="EMBL/GenBank/DDBJ databases">
        <title>The Genome Sequence of Eubacteriaceae bacterium ACC19a.</title>
        <authorList>
            <consortium name="The Broad Institute Genome Sequencing Platform"/>
            <person name="Earl A."/>
            <person name="Ward D."/>
            <person name="Feldgarden M."/>
            <person name="Gevers D."/>
            <person name="Sizova M."/>
            <person name="Hazen A."/>
            <person name="Epstein S."/>
            <person name="Young S.K."/>
            <person name="Zeng Q."/>
            <person name="Gargeya S."/>
            <person name="Fitzgerald M."/>
            <person name="Haas B."/>
            <person name="Abouelleil A."/>
            <person name="Alvarado L."/>
            <person name="Arachchi H.M."/>
            <person name="Berlin A."/>
            <person name="Brown A."/>
            <person name="Chapman S.B."/>
            <person name="Chen Z."/>
            <person name="Dunbar C."/>
            <person name="Freedman E."/>
            <person name="Gearin G."/>
            <person name="Gellesch M."/>
            <person name="Goldberg J."/>
            <person name="Griggs A."/>
            <person name="Gujja S."/>
            <person name="Heiman D."/>
            <person name="Howarth C."/>
            <person name="Larson L."/>
            <person name="Lui A."/>
            <person name="MacDonald P.J.P."/>
            <person name="Montmayeur A."/>
            <person name="Murphy C."/>
            <person name="Neiman D."/>
            <person name="Pearson M."/>
            <person name="Priest M."/>
            <person name="Roberts A."/>
            <person name="Saif S."/>
            <person name="Shea T."/>
            <person name="Shenoy N."/>
            <person name="Sisk P."/>
            <person name="Stolte C."/>
            <person name="Sykes S."/>
            <person name="Wortman J."/>
            <person name="Nusbaum C."/>
            <person name="Birren B."/>
        </authorList>
    </citation>
    <scope>NUCLEOTIDE SEQUENCE [LARGE SCALE GENOMIC DNA]</scope>
    <source>
        <strain evidence="14 15">ACC19a</strain>
    </source>
</reference>
<dbReference type="UniPathway" id="UPA00344"/>
<dbReference type="GO" id="GO:0006777">
    <property type="term" value="P:Mo-molybdopterin cofactor biosynthetic process"/>
    <property type="evidence" value="ECO:0007669"/>
    <property type="project" value="UniProtKB-KW"/>
</dbReference>